<gene>
    <name evidence="1" type="ORF">CJ192_02685</name>
</gene>
<accession>A0A2N6ULB2</accession>
<evidence type="ECO:0000313" key="1">
    <source>
        <dbReference type="EMBL" id="PMC82660.1"/>
    </source>
</evidence>
<dbReference type="SUPFAM" id="SSF160527">
    <property type="entry name" value="V-type ATPase subunit E-like"/>
    <property type="match status" value="1"/>
</dbReference>
<proteinExistence type="predicted"/>
<organism evidence="1 2">
    <name type="scientific">Anaerococcus hydrogenalis</name>
    <dbReference type="NCBI Taxonomy" id="33029"/>
    <lineage>
        <taxon>Bacteria</taxon>
        <taxon>Bacillati</taxon>
        <taxon>Bacillota</taxon>
        <taxon>Tissierellia</taxon>
        <taxon>Tissierellales</taxon>
        <taxon>Peptoniphilaceae</taxon>
        <taxon>Anaerococcus</taxon>
    </lineage>
</organism>
<sequence>MLDLSAKISSFRKMVWSNEKRKSEKELYESTDSSSKTLNEMKDRLDKNYRKYIEKRKEFANSRKNEKIANISQHKKTSYNKFKESLLNQLIDEIKDELIEYSKSEQYKEKLKIEASKVFKKLSEDNQDLILCVKRSDQDLFDFDTDIIDDTKIGGFVIKSKDLTYQYDYSLEKKLENYKYEIGSKFYKIISDEYEKEMEDENDSNN</sequence>
<dbReference type="EMBL" id="PNHP01000001">
    <property type="protein sequence ID" value="PMC82660.1"/>
    <property type="molecule type" value="Genomic_DNA"/>
</dbReference>
<evidence type="ECO:0000313" key="2">
    <source>
        <dbReference type="Proteomes" id="UP000235658"/>
    </source>
</evidence>
<reference evidence="1 2" key="1">
    <citation type="submission" date="2017-09" db="EMBL/GenBank/DDBJ databases">
        <title>Bacterial strain isolated from the female urinary microbiota.</title>
        <authorList>
            <person name="Thomas-White K."/>
            <person name="Kumar N."/>
            <person name="Forster S."/>
            <person name="Putonti C."/>
            <person name="Lawley T."/>
            <person name="Wolfe A.J."/>
        </authorList>
    </citation>
    <scope>NUCLEOTIDE SEQUENCE [LARGE SCALE GENOMIC DNA]</scope>
    <source>
        <strain evidence="1 2">UMB0204</strain>
    </source>
</reference>
<name>A0A2N6ULB2_9FIRM</name>
<dbReference type="GeneID" id="84578087"/>
<comment type="caution">
    <text evidence="1">The sequence shown here is derived from an EMBL/GenBank/DDBJ whole genome shotgun (WGS) entry which is preliminary data.</text>
</comment>
<dbReference type="RefSeq" id="WP_004816500.1">
    <property type="nucleotide sequence ID" value="NZ_CAUPDS010000001.1"/>
</dbReference>
<dbReference type="Proteomes" id="UP000235658">
    <property type="component" value="Unassembled WGS sequence"/>
</dbReference>
<protein>
    <submittedName>
        <fullName evidence="1">Uncharacterized protein</fullName>
    </submittedName>
</protein>
<dbReference type="AlphaFoldDB" id="A0A2N6ULB2"/>